<name>A0A9D1HM76_9FIRM</name>
<dbReference type="GO" id="GO:0030435">
    <property type="term" value="P:sporulation resulting in formation of a cellular spore"/>
    <property type="evidence" value="ECO:0007669"/>
    <property type="project" value="InterPro"/>
</dbReference>
<dbReference type="Pfam" id="PF07873">
    <property type="entry name" value="YabP"/>
    <property type="match status" value="1"/>
</dbReference>
<dbReference type="InterPro" id="IPR012504">
    <property type="entry name" value="Spore_YabP"/>
</dbReference>
<protein>
    <submittedName>
        <fullName evidence="1">Sporulation protein YabP</fullName>
    </submittedName>
</protein>
<accession>A0A9D1HM76</accession>
<evidence type="ECO:0000313" key="2">
    <source>
        <dbReference type="Proteomes" id="UP000824124"/>
    </source>
</evidence>
<organism evidence="1 2">
    <name type="scientific">Candidatus Avidehalobacter gallistercoris</name>
    <dbReference type="NCBI Taxonomy" id="2840694"/>
    <lineage>
        <taxon>Bacteria</taxon>
        <taxon>Bacillati</taxon>
        <taxon>Bacillota</taxon>
        <taxon>Clostridia</taxon>
        <taxon>Eubacteriales</taxon>
        <taxon>Peptococcaceae</taxon>
        <taxon>Peptococcaceae incertae sedis</taxon>
        <taxon>Candidatus Avidehalobacter</taxon>
    </lineage>
</organism>
<proteinExistence type="predicted"/>
<dbReference type="InterPro" id="IPR022476">
    <property type="entry name" value="Spore_YabP/YqfC"/>
</dbReference>
<dbReference type="PIRSF" id="PIRSF011576">
    <property type="entry name" value="YabP"/>
    <property type="match status" value="1"/>
</dbReference>
<evidence type="ECO:0000313" key="1">
    <source>
        <dbReference type="EMBL" id="HIU10473.1"/>
    </source>
</evidence>
<comment type="caution">
    <text evidence="1">The sequence shown here is derived from an EMBL/GenBank/DDBJ whole genome shotgun (WGS) entry which is preliminary data.</text>
</comment>
<dbReference type="AlphaFoldDB" id="A0A9D1HM76"/>
<dbReference type="EMBL" id="DVMH01000022">
    <property type="protein sequence ID" value="HIU10473.1"/>
    <property type="molecule type" value="Genomic_DNA"/>
</dbReference>
<sequence length="94" mass="10616">MKAETNGNAGENTILITDRKMLELHGVLRVEDFDNEQVNLETTQGRLVVRGRNLHVAQLLLESEELSLEGEIDSLSFEETPGKKRSRLLARLTK</sequence>
<dbReference type="Proteomes" id="UP000824124">
    <property type="component" value="Unassembled WGS sequence"/>
</dbReference>
<reference evidence="1" key="2">
    <citation type="journal article" date="2021" name="PeerJ">
        <title>Extensive microbial diversity within the chicken gut microbiome revealed by metagenomics and culture.</title>
        <authorList>
            <person name="Gilroy R."/>
            <person name="Ravi A."/>
            <person name="Getino M."/>
            <person name="Pursley I."/>
            <person name="Horton D.L."/>
            <person name="Alikhan N.F."/>
            <person name="Baker D."/>
            <person name="Gharbi K."/>
            <person name="Hall N."/>
            <person name="Watson M."/>
            <person name="Adriaenssens E.M."/>
            <person name="Foster-Nyarko E."/>
            <person name="Jarju S."/>
            <person name="Secka A."/>
            <person name="Antonio M."/>
            <person name="Oren A."/>
            <person name="Chaudhuri R.R."/>
            <person name="La Ragione R."/>
            <person name="Hildebrand F."/>
            <person name="Pallen M.J."/>
        </authorList>
    </citation>
    <scope>NUCLEOTIDE SEQUENCE</scope>
    <source>
        <strain evidence="1">2830</strain>
    </source>
</reference>
<dbReference type="InterPro" id="IPR038705">
    <property type="entry name" value="YabP_sf"/>
</dbReference>
<gene>
    <name evidence="1" type="ORF">IAB00_04395</name>
</gene>
<dbReference type="Gene3D" id="2.60.40.2000">
    <property type="match status" value="1"/>
</dbReference>
<reference evidence="1" key="1">
    <citation type="submission" date="2020-10" db="EMBL/GenBank/DDBJ databases">
        <authorList>
            <person name="Gilroy R."/>
        </authorList>
    </citation>
    <scope>NUCLEOTIDE SEQUENCE</scope>
    <source>
        <strain evidence="1">2830</strain>
    </source>
</reference>